<evidence type="ECO:0000256" key="2">
    <source>
        <dbReference type="ARBA" id="ARBA00022723"/>
    </source>
</evidence>
<keyword evidence="4" id="KW-0186">Copper</keyword>
<feature type="domain" description="Plastocyanin-like" evidence="8">
    <location>
        <begin position="169"/>
        <end position="309"/>
    </location>
</feature>
<dbReference type="Gene3D" id="2.60.40.420">
    <property type="entry name" value="Cupredoxins - blue copper proteins"/>
    <property type="match status" value="3"/>
</dbReference>
<dbReference type="SUPFAM" id="SSF49503">
    <property type="entry name" value="Cupredoxins"/>
    <property type="match status" value="3"/>
</dbReference>
<dbReference type="Pfam" id="PF07732">
    <property type="entry name" value="Cu-oxidase_3"/>
    <property type="match status" value="1"/>
</dbReference>
<feature type="domain" description="Plastocyanin-like" evidence="10">
    <location>
        <begin position="56"/>
        <end position="155"/>
    </location>
</feature>
<dbReference type="GO" id="GO:0005507">
    <property type="term" value="F:copper ion binding"/>
    <property type="evidence" value="ECO:0007669"/>
    <property type="project" value="InterPro"/>
</dbReference>
<accession>A0A0C2SPE6</accession>
<feature type="domain" description="Plastocyanin-like" evidence="9">
    <location>
        <begin position="371"/>
        <end position="492"/>
    </location>
</feature>
<keyword evidence="5" id="KW-1015">Disulfide bond</keyword>
<evidence type="ECO:0000256" key="7">
    <source>
        <dbReference type="SAM" id="SignalP"/>
    </source>
</evidence>
<dbReference type="PANTHER" id="PTHR11709">
    <property type="entry name" value="MULTI-COPPER OXIDASE"/>
    <property type="match status" value="1"/>
</dbReference>
<keyword evidence="6" id="KW-0325">Glycoprotein</keyword>
<dbReference type="InterPro" id="IPR011707">
    <property type="entry name" value="Cu-oxidase-like_N"/>
</dbReference>
<evidence type="ECO:0000259" key="8">
    <source>
        <dbReference type="Pfam" id="PF00394"/>
    </source>
</evidence>
<evidence type="ECO:0000256" key="5">
    <source>
        <dbReference type="ARBA" id="ARBA00023157"/>
    </source>
</evidence>
<feature type="chain" id="PRO_5002171987" evidence="7">
    <location>
        <begin position="20"/>
        <end position="517"/>
    </location>
</feature>
<gene>
    <name evidence="11" type="ORF">M378DRAFT_10979</name>
</gene>
<protein>
    <submittedName>
        <fullName evidence="11">Multicopper oxidase</fullName>
    </submittedName>
</protein>
<keyword evidence="7" id="KW-0732">Signal</keyword>
<reference evidence="11 12" key="1">
    <citation type="submission" date="2014-04" db="EMBL/GenBank/DDBJ databases">
        <title>Evolutionary Origins and Diversification of the Mycorrhizal Mutualists.</title>
        <authorList>
            <consortium name="DOE Joint Genome Institute"/>
            <consortium name="Mycorrhizal Genomics Consortium"/>
            <person name="Kohler A."/>
            <person name="Kuo A."/>
            <person name="Nagy L.G."/>
            <person name="Floudas D."/>
            <person name="Copeland A."/>
            <person name="Barry K.W."/>
            <person name="Cichocki N."/>
            <person name="Veneault-Fourrey C."/>
            <person name="LaButti K."/>
            <person name="Lindquist E.A."/>
            <person name="Lipzen A."/>
            <person name="Lundell T."/>
            <person name="Morin E."/>
            <person name="Murat C."/>
            <person name="Riley R."/>
            <person name="Ohm R."/>
            <person name="Sun H."/>
            <person name="Tunlid A."/>
            <person name="Henrissat B."/>
            <person name="Grigoriev I.V."/>
            <person name="Hibbett D.S."/>
            <person name="Martin F."/>
        </authorList>
    </citation>
    <scope>NUCLEOTIDE SEQUENCE [LARGE SCALE GENOMIC DNA]</scope>
    <source>
        <strain evidence="11 12">Koide BX008</strain>
    </source>
</reference>
<dbReference type="InterPro" id="IPR002355">
    <property type="entry name" value="Cu_oxidase_Cu_BS"/>
</dbReference>
<dbReference type="Pfam" id="PF00394">
    <property type="entry name" value="Cu-oxidase"/>
    <property type="match status" value="1"/>
</dbReference>
<name>A0A0C2SPE6_AMAMK</name>
<dbReference type="EMBL" id="KN818244">
    <property type="protein sequence ID" value="KIL65095.1"/>
    <property type="molecule type" value="Genomic_DNA"/>
</dbReference>
<dbReference type="InterPro" id="IPR045087">
    <property type="entry name" value="Cu-oxidase_fam"/>
</dbReference>
<dbReference type="PROSITE" id="PS00079">
    <property type="entry name" value="MULTICOPPER_OXIDASE1"/>
    <property type="match status" value="2"/>
</dbReference>
<dbReference type="PANTHER" id="PTHR11709:SF511">
    <property type="entry name" value="LACCASE"/>
    <property type="match status" value="1"/>
</dbReference>
<dbReference type="FunFam" id="2.60.40.420:FF:000045">
    <property type="entry name" value="Laccase 2"/>
    <property type="match status" value="1"/>
</dbReference>
<dbReference type="CDD" id="cd13903">
    <property type="entry name" value="CuRO_3_Tv-LCC_like"/>
    <property type="match status" value="1"/>
</dbReference>
<dbReference type="InParanoid" id="A0A0C2SPE6"/>
<dbReference type="OrthoDB" id="2121828at2759"/>
<evidence type="ECO:0000256" key="6">
    <source>
        <dbReference type="ARBA" id="ARBA00023180"/>
    </source>
</evidence>
<dbReference type="GO" id="GO:0016491">
    <property type="term" value="F:oxidoreductase activity"/>
    <property type="evidence" value="ECO:0007669"/>
    <property type="project" value="UniProtKB-KW"/>
</dbReference>
<organism evidence="11 12">
    <name type="scientific">Amanita muscaria (strain Koide BX008)</name>
    <dbReference type="NCBI Taxonomy" id="946122"/>
    <lineage>
        <taxon>Eukaryota</taxon>
        <taxon>Fungi</taxon>
        <taxon>Dikarya</taxon>
        <taxon>Basidiomycota</taxon>
        <taxon>Agaricomycotina</taxon>
        <taxon>Agaricomycetes</taxon>
        <taxon>Agaricomycetidae</taxon>
        <taxon>Agaricales</taxon>
        <taxon>Pluteineae</taxon>
        <taxon>Amanitaceae</taxon>
        <taxon>Amanita</taxon>
    </lineage>
</organism>
<feature type="signal peptide" evidence="7">
    <location>
        <begin position="1"/>
        <end position="19"/>
    </location>
</feature>
<comment type="similarity">
    <text evidence="1">Belongs to the multicopper oxidase family.</text>
</comment>
<dbReference type="HOGENOM" id="CLU_006504_2_1_1"/>
<evidence type="ECO:0000256" key="4">
    <source>
        <dbReference type="ARBA" id="ARBA00023008"/>
    </source>
</evidence>
<dbReference type="InterPro" id="IPR033138">
    <property type="entry name" value="Cu_oxidase_CS"/>
</dbReference>
<evidence type="ECO:0000313" key="11">
    <source>
        <dbReference type="EMBL" id="KIL65095.1"/>
    </source>
</evidence>
<dbReference type="AlphaFoldDB" id="A0A0C2SPE6"/>
<dbReference type="Proteomes" id="UP000054549">
    <property type="component" value="Unassembled WGS sequence"/>
</dbReference>
<proteinExistence type="inferred from homology"/>
<keyword evidence="2" id="KW-0479">Metal-binding</keyword>
<dbReference type="InterPro" id="IPR011706">
    <property type="entry name" value="Cu-oxidase_C"/>
</dbReference>
<keyword evidence="12" id="KW-1185">Reference proteome</keyword>
<dbReference type="PROSITE" id="PS00080">
    <property type="entry name" value="MULTICOPPER_OXIDASE2"/>
    <property type="match status" value="1"/>
</dbReference>
<evidence type="ECO:0000259" key="9">
    <source>
        <dbReference type="Pfam" id="PF07731"/>
    </source>
</evidence>
<dbReference type="STRING" id="946122.A0A0C2SPE6"/>
<dbReference type="Pfam" id="PF07731">
    <property type="entry name" value="Cu-oxidase_2"/>
    <property type="match status" value="1"/>
</dbReference>
<evidence type="ECO:0000313" key="12">
    <source>
        <dbReference type="Proteomes" id="UP000054549"/>
    </source>
</evidence>
<evidence type="ECO:0000256" key="3">
    <source>
        <dbReference type="ARBA" id="ARBA00023002"/>
    </source>
</evidence>
<dbReference type="InterPro" id="IPR001117">
    <property type="entry name" value="Cu-oxidase_2nd"/>
</dbReference>
<evidence type="ECO:0000256" key="1">
    <source>
        <dbReference type="ARBA" id="ARBA00010609"/>
    </source>
</evidence>
<keyword evidence="3" id="KW-0560">Oxidoreductase</keyword>
<dbReference type="InterPro" id="IPR008972">
    <property type="entry name" value="Cupredoxin"/>
</dbReference>
<evidence type="ECO:0000259" key="10">
    <source>
        <dbReference type="Pfam" id="PF07732"/>
    </source>
</evidence>
<sequence>MLHFLSLLSLLILSKSVHAVQVLGPVGDLHIVNKEIAPDGFSRPAVLAGGSPDDASFPGPLIAATKGSNFQMNVVNSLNDTRMLRSTSIHWHGIFQSKTSWADGAIGIAQCPITPGESFLYEFSTPNQAGTFWYHSHYSTQYCDGLRGPLVLYDSDDPYRWSYDVDDASTVITLADWYHTPAPQAQGFPTPDSTLINGKGRYTGGPSVPLSVVNVKGGLRYRFRLFSLACGPNYVFSIDSHKLTVIEAEGNNVHQVKVDSIQIFAGQRYSFILHADQPASNYWVRAQPNKGQQGFQNGINSAIMRYVGAPTQDPTTSQSSNPTLLKETDLHSLFDFVAPGKGYPGGADVAVNLDVEFGPSGFTVNGVSFDPPSIPALLQILSGKQTAQDLLPSGSIYTLPPNKVVEVTIAGSNTGAPHPFHLHGHSFSVVRSAGSKTYNYINPVIRDVVSTGDSNDNVTIRFTTDNAGPWIFHCHIDWHLQQGLAVVFAEDVQTIAKSKPPTSWDQLCPNYAKFSET</sequence>